<organism evidence="1 2">
    <name type="scientific">Shewanella canadensis</name>
    <dbReference type="NCBI Taxonomy" id="271096"/>
    <lineage>
        <taxon>Bacteria</taxon>
        <taxon>Pseudomonadati</taxon>
        <taxon>Pseudomonadota</taxon>
        <taxon>Gammaproteobacteria</taxon>
        <taxon>Alteromonadales</taxon>
        <taxon>Shewanellaceae</taxon>
        <taxon>Shewanella</taxon>
    </lineage>
</organism>
<comment type="caution">
    <text evidence="1">The sequence shown here is derived from an EMBL/GenBank/DDBJ whole genome shotgun (WGS) entry which is preliminary data.</text>
</comment>
<dbReference type="OrthoDB" id="8587856at2"/>
<dbReference type="AlphaFoldDB" id="A0A3S0IN39"/>
<evidence type="ECO:0000313" key="2">
    <source>
        <dbReference type="Proteomes" id="UP000267448"/>
    </source>
</evidence>
<dbReference type="PANTHER" id="PTHR38834:SF3">
    <property type="entry name" value="SOLUTE-BINDING PROTEIN FAMILY 3_N-TERMINAL DOMAIN-CONTAINING PROTEIN"/>
    <property type="match status" value="1"/>
</dbReference>
<dbReference type="Gene3D" id="3.40.190.10">
    <property type="entry name" value="Periplasmic binding protein-like II"/>
    <property type="match status" value="2"/>
</dbReference>
<dbReference type="Proteomes" id="UP000267448">
    <property type="component" value="Unassembled WGS sequence"/>
</dbReference>
<protein>
    <submittedName>
        <fullName evidence="1">Transporter substrate-binding domain-containing protein</fullName>
    </submittedName>
</protein>
<keyword evidence="2" id="KW-1185">Reference proteome</keyword>
<dbReference type="PANTHER" id="PTHR38834">
    <property type="entry name" value="PERIPLASMIC SUBSTRATE BINDING PROTEIN FAMILY 3"/>
    <property type="match status" value="1"/>
</dbReference>
<proteinExistence type="predicted"/>
<dbReference type="EMBL" id="RXNU01000008">
    <property type="protein sequence ID" value="RTR38020.1"/>
    <property type="molecule type" value="Genomic_DNA"/>
</dbReference>
<gene>
    <name evidence="1" type="ORF">EKG38_15770</name>
</gene>
<dbReference type="SUPFAM" id="SSF53850">
    <property type="entry name" value="Periplasmic binding protein-like II"/>
    <property type="match status" value="1"/>
</dbReference>
<reference evidence="1 2" key="1">
    <citation type="submission" date="2018-12" db="EMBL/GenBank/DDBJ databases">
        <authorList>
            <person name="Yu L."/>
        </authorList>
    </citation>
    <scope>NUCLEOTIDE SEQUENCE [LARGE SCALE GENOMIC DNA]</scope>
    <source>
        <strain evidence="1 2">HAW-EB2</strain>
    </source>
</reference>
<sequence length="247" mass="27996">MFGNSDYVSLQWLSAIGLSLLISLSVRAETIEVLTYEESPFAVKVGKTHQGLLVDMLKEMFSRTSLDYKLRFIPLKRAIVTTERMPGHCVLPVARSQEREAHFHWISPVLVSRYGLFSRSNQTIPLTSLSDAKPYKIGSFLGSGIGEYLTDLGYDVELASVSAQNLRKLKRARIELWAAELVSAQEQMQKQAINFGVPELIFYTSLRAMACNKDMPREHTLALENALKSMYRDGYMSRLYLEYGVKI</sequence>
<name>A0A3S0IN39_9GAMM</name>
<evidence type="ECO:0000313" key="1">
    <source>
        <dbReference type="EMBL" id="RTR38020.1"/>
    </source>
</evidence>
<dbReference type="RefSeq" id="WP_126521190.1">
    <property type="nucleotide sequence ID" value="NZ_RXNU01000008.1"/>
</dbReference>
<accession>A0A3S0IN39</accession>